<name>A0AAQ4ELL4_AMBAM</name>
<sequence length="69" mass="7594">MHSPPTTALAVIERNLTVSNLRLTIAIGGDNQHLGTLSANRLHKLALQACFFALHSCCWVVREGKGRRQ</sequence>
<proteinExistence type="predicted"/>
<reference evidence="1 2" key="1">
    <citation type="journal article" date="2023" name="Arcadia Sci">
        <title>De novo assembly of a long-read Amblyomma americanum tick genome.</title>
        <authorList>
            <person name="Chou S."/>
            <person name="Poskanzer K.E."/>
            <person name="Rollins M."/>
            <person name="Thuy-Boun P.S."/>
        </authorList>
    </citation>
    <scope>NUCLEOTIDE SEQUENCE [LARGE SCALE GENOMIC DNA]</scope>
    <source>
        <strain evidence="1">F_SG_1</strain>
        <tissue evidence="1">Salivary glands</tissue>
    </source>
</reference>
<keyword evidence="2" id="KW-1185">Reference proteome</keyword>
<evidence type="ECO:0000313" key="1">
    <source>
        <dbReference type="EMBL" id="KAK8775323.1"/>
    </source>
</evidence>
<dbReference type="EMBL" id="JARKHS020014262">
    <property type="protein sequence ID" value="KAK8775323.1"/>
    <property type="molecule type" value="Genomic_DNA"/>
</dbReference>
<protein>
    <submittedName>
        <fullName evidence="1">Uncharacterized protein</fullName>
    </submittedName>
</protein>
<dbReference type="AlphaFoldDB" id="A0AAQ4ELL4"/>
<gene>
    <name evidence="1" type="ORF">V5799_031333</name>
</gene>
<dbReference type="Proteomes" id="UP001321473">
    <property type="component" value="Unassembled WGS sequence"/>
</dbReference>
<evidence type="ECO:0000313" key="2">
    <source>
        <dbReference type="Proteomes" id="UP001321473"/>
    </source>
</evidence>
<accession>A0AAQ4ELL4</accession>
<organism evidence="1 2">
    <name type="scientific">Amblyomma americanum</name>
    <name type="common">Lone star tick</name>
    <dbReference type="NCBI Taxonomy" id="6943"/>
    <lineage>
        <taxon>Eukaryota</taxon>
        <taxon>Metazoa</taxon>
        <taxon>Ecdysozoa</taxon>
        <taxon>Arthropoda</taxon>
        <taxon>Chelicerata</taxon>
        <taxon>Arachnida</taxon>
        <taxon>Acari</taxon>
        <taxon>Parasitiformes</taxon>
        <taxon>Ixodida</taxon>
        <taxon>Ixodoidea</taxon>
        <taxon>Ixodidae</taxon>
        <taxon>Amblyomminae</taxon>
        <taxon>Amblyomma</taxon>
    </lineage>
</organism>
<comment type="caution">
    <text evidence="1">The sequence shown here is derived from an EMBL/GenBank/DDBJ whole genome shotgun (WGS) entry which is preliminary data.</text>
</comment>